<dbReference type="Gene3D" id="1.10.245.10">
    <property type="entry name" value="SWIB/MDM2 domain"/>
    <property type="match status" value="1"/>
</dbReference>
<evidence type="ECO:0000313" key="2">
    <source>
        <dbReference type="EMBL" id="URE14521.1"/>
    </source>
</evidence>
<gene>
    <name evidence="2" type="ORF">MUK42_34166</name>
</gene>
<name>A0A9E7GF83_9LILI</name>
<feature type="domain" description="DM2" evidence="1">
    <location>
        <begin position="62"/>
        <end position="142"/>
    </location>
</feature>
<dbReference type="InterPro" id="IPR036885">
    <property type="entry name" value="SWIB_MDM2_dom_sf"/>
</dbReference>
<organism evidence="2 3">
    <name type="scientific">Musa troglodytarum</name>
    <name type="common">fe'i banana</name>
    <dbReference type="NCBI Taxonomy" id="320322"/>
    <lineage>
        <taxon>Eukaryota</taxon>
        <taxon>Viridiplantae</taxon>
        <taxon>Streptophyta</taxon>
        <taxon>Embryophyta</taxon>
        <taxon>Tracheophyta</taxon>
        <taxon>Spermatophyta</taxon>
        <taxon>Magnoliopsida</taxon>
        <taxon>Liliopsida</taxon>
        <taxon>Zingiberales</taxon>
        <taxon>Musaceae</taxon>
        <taxon>Musa</taxon>
    </lineage>
</organism>
<dbReference type="Pfam" id="PF02201">
    <property type="entry name" value="SWIB"/>
    <property type="match status" value="1"/>
</dbReference>
<evidence type="ECO:0000259" key="1">
    <source>
        <dbReference type="PROSITE" id="PS51925"/>
    </source>
</evidence>
<dbReference type="CDD" id="cd10567">
    <property type="entry name" value="SWIB-MDM2_like"/>
    <property type="match status" value="1"/>
</dbReference>
<dbReference type="Proteomes" id="UP001055439">
    <property type="component" value="Chromosome 7"/>
</dbReference>
<keyword evidence="3" id="KW-1185">Reference proteome</keyword>
<protein>
    <submittedName>
        <fullName evidence="2">SWIB</fullName>
    </submittedName>
</protein>
<dbReference type="PANTHER" id="PTHR13844">
    <property type="entry name" value="SWI/SNF-RELATED MATRIX-ASSOCIATED ACTIN-DEPENDENT REGULATOR OF CHROMATIN SUBFAMILY D"/>
    <property type="match status" value="1"/>
</dbReference>
<dbReference type="OrthoDB" id="10251073at2759"/>
<proteinExistence type="predicted"/>
<evidence type="ECO:0000313" key="3">
    <source>
        <dbReference type="Proteomes" id="UP001055439"/>
    </source>
</evidence>
<dbReference type="AlphaFoldDB" id="A0A9E7GF83"/>
<dbReference type="InterPro" id="IPR003121">
    <property type="entry name" value="SWIB_MDM2_domain"/>
</dbReference>
<dbReference type="EMBL" id="CP097509">
    <property type="protein sequence ID" value="URE14521.1"/>
    <property type="molecule type" value="Genomic_DNA"/>
</dbReference>
<dbReference type="InterPro" id="IPR019835">
    <property type="entry name" value="SWIB_domain"/>
</dbReference>
<dbReference type="SUPFAM" id="SSF47592">
    <property type="entry name" value="SWIB/MDM2 domain"/>
    <property type="match status" value="1"/>
</dbReference>
<accession>A0A9E7GF83</accession>
<dbReference type="SMART" id="SM00151">
    <property type="entry name" value="SWIB"/>
    <property type="match status" value="1"/>
</dbReference>
<sequence>MAASISFPTAFFSSDRAWAVSLPRRAVHLPGCLPPRRWLAAAASRVAAEAAPDASGKRRPRGITKSRPVSPELQAVVGEAEIPRTQALKKIWAYIKENNLQDPDNKRVIVCDEKLKKIFGGRDRVGFKNGSLTQFILLPWKHSCIKCLKNMPFCRITRLFLEYRPELGTCSFQRGTWTAADQAANDLNSCKNVRENDSPAPDGPDSGGSHQHFFSAAVCRVGGMQTQTA</sequence>
<reference evidence="2" key="1">
    <citation type="submission" date="2022-05" db="EMBL/GenBank/DDBJ databases">
        <title>The Musa troglodytarum L. genome provides insights into the mechanism of non-climacteric behaviour and enrichment of carotenoids.</title>
        <authorList>
            <person name="Wang J."/>
        </authorList>
    </citation>
    <scope>NUCLEOTIDE SEQUENCE</scope>
    <source>
        <tissue evidence="2">Leaf</tissue>
    </source>
</reference>
<dbReference type="PROSITE" id="PS51925">
    <property type="entry name" value="SWIB_MDM2"/>
    <property type="match status" value="1"/>
</dbReference>